<gene>
    <name evidence="12" type="ORF">K402DRAFT_463380</name>
</gene>
<dbReference type="Pfam" id="PF00150">
    <property type="entry name" value="Cellulase"/>
    <property type="match status" value="1"/>
</dbReference>
<keyword evidence="5" id="KW-0964">Secreted</keyword>
<comment type="catalytic activity">
    <reaction evidence="1">
        <text>Random hydrolysis of (1-&gt;4)-beta-D-mannosidic linkages in mannans, galactomannans and glucomannans.</text>
        <dbReference type="EC" id="3.2.1.78"/>
    </reaction>
</comment>
<proteinExistence type="inferred from homology"/>
<dbReference type="InterPro" id="IPR017853">
    <property type="entry name" value="GH"/>
</dbReference>
<feature type="signal peptide" evidence="10">
    <location>
        <begin position="1"/>
        <end position="27"/>
    </location>
</feature>
<comment type="subcellular location">
    <subcellularLocation>
        <location evidence="2">Secreted</location>
    </subcellularLocation>
</comment>
<evidence type="ECO:0000256" key="1">
    <source>
        <dbReference type="ARBA" id="ARBA00001678"/>
    </source>
</evidence>
<dbReference type="InterPro" id="IPR001547">
    <property type="entry name" value="Glyco_hydro_5"/>
</dbReference>
<dbReference type="GO" id="GO:0016985">
    <property type="term" value="F:mannan endo-1,4-beta-mannosidase activity"/>
    <property type="evidence" value="ECO:0007669"/>
    <property type="project" value="UniProtKB-EC"/>
</dbReference>
<evidence type="ECO:0000256" key="5">
    <source>
        <dbReference type="ARBA" id="ARBA00022525"/>
    </source>
</evidence>
<evidence type="ECO:0000313" key="13">
    <source>
        <dbReference type="Proteomes" id="UP000800041"/>
    </source>
</evidence>
<dbReference type="OrthoDB" id="428177at2759"/>
<dbReference type="GO" id="GO:0046355">
    <property type="term" value="P:mannan catabolic process"/>
    <property type="evidence" value="ECO:0007669"/>
    <property type="project" value="UniProtKB-ARBA"/>
</dbReference>
<dbReference type="AlphaFoldDB" id="A0A6G1H1D8"/>
<keyword evidence="6 10" id="KW-0732">Signal</keyword>
<evidence type="ECO:0000313" key="12">
    <source>
        <dbReference type="EMBL" id="KAF1986872.1"/>
    </source>
</evidence>
<dbReference type="Gene3D" id="3.20.20.80">
    <property type="entry name" value="Glycosidases"/>
    <property type="match status" value="1"/>
</dbReference>
<evidence type="ECO:0000256" key="4">
    <source>
        <dbReference type="ARBA" id="ARBA00012706"/>
    </source>
</evidence>
<comment type="similarity">
    <text evidence="3 9">Belongs to the glycosyl hydrolase 5 (cellulase A) family.</text>
</comment>
<protein>
    <recommendedName>
        <fullName evidence="4">mannan endo-1,4-beta-mannosidase</fullName>
        <ecNumber evidence="4">3.2.1.78</ecNumber>
    </recommendedName>
</protein>
<name>A0A6G1H1D8_9PEZI</name>
<evidence type="ECO:0000256" key="6">
    <source>
        <dbReference type="ARBA" id="ARBA00022729"/>
    </source>
</evidence>
<reference evidence="12" key="1">
    <citation type="journal article" date="2020" name="Stud. Mycol.">
        <title>101 Dothideomycetes genomes: a test case for predicting lifestyles and emergence of pathogens.</title>
        <authorList>
            <person name="Haridas S."/>
            <person name="Albert R."/>
            <person name="Binder M."/>
            <person name="Bloem J."/>
            <person name="Labutti K."/>
            <person name="Salamov A."/>
            <person name="Andreopoulos B."/>
            <person name="Baker S."/>
            <person name="Barry K."/>
            <person name="Bills G."/>
            <person name="Bluhm B."/>
            <person name="Cannon C."/>
            <person name="Castanera R."/>
            <person name="Culley D."/>
            <person name="Daum C."/>
            <person name="Ezra D."/>
            <person name="Gonzalez J."/>
            <person name="Henrissat B."/>
            <person name="Kuo A."/>
            <person name="Liang C."/>
            <person name="Lipzen A."/>
            <person name="Lutzoni F."/>
            <person name="Magnuson J."/>
            <person name="Mondo S."/>
            <person name="Nolan M."/>
            <person name="Ohm R."/>
            <person name="Pangilinan J."/>
            <person name="Park H.-J."/>
            <person name="Ramirez L."/>
            <person name="Alfaro M."/>
            <person name="Sun H."/>
            <person name="Tritt A."/>
            <person name="Yoshinaga Y."/>
            <person name="Zwiers L.-H."/>
            <person name="Turgeon B."/>
            <person name="Goodwin S."/>
            <person name="Spatafora J."/>
            <person name="Crous P."/>
            <person name="Grigoriev I."/>
        </authorList>
    </citation>
    <scope>NUCLEOTIDE SEQUENCE</scope>
    <source>
        <strain evidence="12">CBS 113979</strain>
    </source>
</reference>
<dbReference type="InterPro" id="IPR045053">
    <property type="entry name" value="MAN-like"/>
</dbReference>
<keyword evidence="13" id="KW-1185">Reference proteome</keyword>
<dbReference type="GO" id="GO:0005576">
    <property type="term" value="C:extracellular region"/>
    <property type="evidence" value="ECO:0007669"/>
    <property type="project" value="UniProtKB-SubCell"/>
</dbReference>
<dbReference type="SUPFAM" id="SSF51445">
    <property type="entry name" value="(Trans)glycosidases"/>
    <property type="match status" value="1"/>
</dbReference>
<evidence type="ECO:0000256" key="9">
    <source>
        <dbReference type="RuleBase" id="RU361153"/>
    </source>
</evidence>
<feature type="chain" id="PRO_5026167458" description="mannan endo-1,4-beta-mannosidase" evidence="10">
    <location>
        <begin position="28"/>
        <end position="386"/>
    </location>
</feature>
<dbReference type="EMBL" id="ML977155">
    <property type="protein sequence ID" value="KAF1986872.1"/>
    <property type="molecule type" value="Genomic_DNA"/>
</dbReference>
<dbReference type="PANTHER" id="PTHR31451">
    <property type="match status" value="1"/>
</dbReference>
<keyword evidence="7 9" id="KW-0378">Hydrolase</keyword>
<keyword evidence="8 9" id="KW-0326">Glycosidase</keyword>
<evidence type="ECO:0000256" key="10">
    <source>
        <dbReference type="SAM" id="SignalP"/>
    </source>
</evidence>
<evidence type="ECO:0000256" key="2">
    <source>
        <dbReference type="ARBA" id="ARBA00004613"/>
    </source>
</evidence>
<accession>A0A6G1H1D8</accession>
<dbReference type="EC" id="3.2.1.78" evidence="4"/>
<organism evidence="12 13">
    <name type="scientific">Aulographum hederae CBS 113979</name>
    <dbReference type="NCBI Taxonomy" id="1176131"/>
    <lineage>
        <taxon>Eukaryota</taxon>
        <taxon>Fungi</taxon>
        <taxon>Dikarya</taxon>
        <taxon>Ascomycota</taxon>
        <taxon>Pezizomycotina</taxon>
        <taxon>Dothideomycetes</taxon>
        <taxon>Pleosporomycetidae</taxon>
        <taxon>Aulographales</taxon>
        <taxon>Aulographaceae</taxon>
    </lineage>
</organism>
<sequence length="386" mass="40967">MLSKSLLSAIFAALAITPAACSPLVEAQNLTTLVPRASKSFAGSNNYYLHGLPVADQTAYVQTLASWGVKVVRLWVVGTSAGCTKGSTNVQYVPNLEAEGKIGTYDTTVLNALDKTLSILAAKGIKAIISPHDAGSVNGANGCDTYCKKYGNSDNFYGSNTAKADYDNRMRAIMNFKSPNFGGKRWADLSQAILAFDIQNEPMIGSVGKLQNNDPDDWICGRAGHMKETLGSSAVKVATGGIGGSQYCCDHEYNLLNKALYCDAIDIMSVHGYMGKAGDWAYFVTGDKSVLRQANGVGKHVMIEEWGVTSSSQDGFAAQVKVFNDAGLPWLYWQVVPGKDQTQSGAPSNCGYDGFEIGVASSKGNVGSAVGTANGKTAYQDWTGYV</sequence>
<dbReference type="Proteomes" id="UP000800041">
    <property type="component" value="Unassembled WGS sequence"/>
</dbReference>
<evidence type="ECO:0000256" key="3">
    <source>
        <dbReference type="ARBA" id="ARBA00005641"/>
    </source>
</evidence>
<evidence type="ECO:0000256" key="8">
    <source>
        <dbReference type="ARBA" id="ARBA00023295"/>
    </source>
</evidence>
<dbReference type="PANTHER" id="PTHR31451:SF39">
    <property type="entry name" value="MANNAN ENDO-1,4-BETA-MANNOSIDASE 1"/>
    <property type="match status" value="1"/>
</dbReference>
<evidence type="ECO:0000256" key="7">
    <source>
        <dbReference type="ARBA" id="ARBA00022801"/>
    </source>
</evidence>
<evidence type="ECO:0000259" key="11">
    <source>
        <dbReference type="Pfam" id="PF00150"/>
    </source>
</evidence>
<feature type="domain" description="Glycoside hydrolase family 5" evidence="11">
    <location>
        <begin position="56"/>
        <end position="335"/>
    </location>
</feature>